<evidence type="ECO:0000256" key="4">
    <source>
        <dbReference type="ARBA" id="ARBA00022692"/>
    </source>
</evidence>
<comment type="caution">
    <text evidence="8">The sequence shown here is derived from an EMBL/GenBank/DDBJ whole genome shotgun (WGS) entry which is preliminary data.</text>
</comment>
<keyword evidence="4" id="KW-0812">Transmembrane</keyword>
<dbReference type="EMBL" id="JBJKBG010000001">
    <property type="protein sequence ID" value="KAL3754472.1"/>
    <property type="molecule type" value="Genomic_DNA"/>
</dbReference>
<accession>A0ABD3LSR5</accession>
<evidence type="ECO:0000313" key="9">
    <source>
        <dbReference type="Proteomes" id="UP001634007"/>
    </source>
</evidence>
<evidence type="ECO:0000256" key="2">
    <source>
        <dbReference type="ARBA" id="ARBA00022473"/>
    </source>
</evidence>
<evidence type="ECO:0000256" key="3">
    <source>
        <dbReference type="ARBA" id="ARBA00022475"/>
    </source>
</evidence>
<evidence type="ECO:0000256" key="5">
    <source>
        <dbReference type="ARBA" id="ARBA00022989"/>
    </source>
</evidence>
<keyword evidence="5" id="KW-1133">Transmembrane helix</keyword>
<dbReference type="InterPro" id="IPR012552">
    <property type="entry name" value="DVL"/>
</dbReference>
<comment type="subcellular location">
    <subcellularLocation>
        <location evidence="1">Cell membrane</location>
        <topology evidence="1">Single-pass membrane protein</topology>
    </subcellularLocation>
</comment>
<evidence type="ECO:0000256" key="6">
    <source>
        <dbReference type="ARBA" id="ARBA00023136"/>
    </source>
</evidence>
<keyword evidence="2" id="KW-0217">Developmental protein</keyword>
<gene>
    <name evidence="8" type="ORF">ACJRO7_001671</name>
</gene>
<evidence type="ECO:0000313" key="8">
    <source>
        <dbReference type="EMBL" id="KAL3754472.1"/>
    </source>
</evidence>
<dbReference type="AlphaFoldDB" id="A0ABD3LSR5"/>
<name>A0ABD3LSR5_EUCGL</name>
<organism evidence="8 9">
    <name type="scientific">Eucalyptus globulus</name>
    <name type="common">Tasmanian blue gum</name>
    <dbReference type="NCBI Taxonomy" id="34317"/>
    <lineage>
        <taxon>Eukaryota</taxon>
        <taxon>Viridiplantae</taxon>
        <taxon>Streptophyta</taxon>
        <taxon>Embryophyta</taxon>
        <taxon>Tracheophyta</taxon>
        <taxon>Spermatophyta</taxon>
        <taxon>Magnoliopsida</taxon>
        <taxon>eudicotyledons</taxon>
        <taxon>Gunneridae</taxon>
        <taxon>Pentapetalae</taxon>
        <taxon>rosids</taxon>
        <taxon>malvids</taxon>
        <taxon>Myrtales</taxon>
        <taxon>Myrtaceae</taxon>
        <taxon>Myrtoideae</taxon>
        <taxon>Eucalypteae</taxon>
        <taxon>Eucalyptus</taxon>
    </lineage>
</organism>
<keyword evidence="6" id="KW-0472">Membrane</keyword>
<protein>
    <submittedName>
        <fullName evidence="8">Uncharacterized protein</fullName>
    </submittedName>
</protein>
<keyword evidence="3" id="KW-1003">Cell membrane</keyword>
<reference evidence="8 9" key="1">
    <citation type="submission" date="2024-11" db="EMBL/GenBank/DDBJ databases">
        <title>Chromosome-level genome assembly of Eucalyptus globulus Labill. provides insights into its genome evolution.</title>
        <authorList>
            <person name="Li X."/>
        </authorList>
    </citation>
    <scope>NUCLEOTIDE SEQUENCE [LARGE SCALE GENOMIC DNA]</scope>
    <source>
        <strain evidence="8">CL2024</strain>
        <tissue evidence="8">Fresh tender leaves</tissue>
    </source>
</reference>
<proteinExistence type="inferred from homology"/>
<dbReference type="GO" id="GO:0005886">
    <property type="term" value="C:plasma membrane"/>
    <property type="evidence" value="ECO:0007669"/>
    <property type="project" value="UniProtKB-SubCell"/>
</dbReference>
<dbReference type="Pfam" id="PF08137">
    <property type="entry name" value="DVL"/>
    <property type="match status" value="1"/>
</dbReference>
<sequence length="50" mass="5977">MRRCGARPLMKWSSSLARRCMAVAKEQRTRLYIVRKCVLMLLSWDKYGEQ</sequence>
<evidence type="ECO:0000256" key="1">
    <source>
        <dbReference type="ARBA" id="ARBA00004162"/>
    </source>
</evidence>
<dbReference type="InterPro" id="IPR051525">
    <property type="entry name" value="DVL_RTFL_regulatory"/>
</dbReference>
<dbReference type="Proteomes" id="UP001634007">
    <property type="component" value="Unassembled WGS sequence"/>
</dbReference>
<comment type="similarity">
    <text evidence="7">Belongs to the DVL/RTFL small polypeptides family.</text>
</comment>
<dbReference type="PANTHER" id="PTHR33102">
    <property type="entry name" value="DVL19-RELATED-RELATED"/>
    <property type="match status" value="1"/>
</dbReference>
<keyword evidence="9" id="KW-1185">Reference proteome</keyword>
<evidence type="ECO:0000256" key="7">
    <source>
        <dbReference type="ARBA" id="ARBA00024340"/>
    </source>
</evidence>
<dbReference type="GO" id="GO:0048367">
    <property type="term" value="P:shoot system development"/>
    <property type="evidence" value="ECO:0007669"/>
    <property type="project" value="UniProtKB-ARBA"/>
</dbReference>